<evidence type="ECO:0000313" key="1">
    <source>
        <dbReference type="EMBL" id="GBO31994.1"/>
    </source>
</evidence>
<protein>
    <submittedName>
        <fullName evidence="1">Uncharacterized protein</fullName>
    </submittedName>
</protein>
<evidence type="ECO:0000313" key="2">
    <source>
        <dbReference type="Proteomes" id="UP000499080"/>
    </source>
</evidence>
<proteinExistence type="predicted"/>
<dbReference type="Proteomes" id="UP000499080">
    <property type="component" value="Unassembled WGS sequence"/>
</dbReference>
<reference evidence="1 2" key="1">
    <citation type="journal article" date="2019" name="Sci. Rep.">
        <title>Orb-weaving spider Araneus ventricosus genome elucidates the spidroin gene catalogue.</title>
        <authorList>
            <person name="Kono N."/>
            <person name="Nakamura H."/>
            <person name="Ohtoshi R."/>
            <person name="Moran D.A.P."/>
            <person name="Shinohara A."/>
            <person name="Yoshida Y."/>
            <person name="Fujiwara M."/>
            <person name="Mori M."/>
            <person name="Tomita M."/>
            <person name="Arakawa K."/>
        </authorList>
    </citation>
    <scope>NUCLEOTIDE SEQUENCE [LARGE SCALE GENOMIC DNA]</scope>
</reference>
<accession>A0A4Y2W603</accession>
<gene>
    <name evidence="1" type="ORF">AVEN_244599_1</name>
</gene>
<name>A0A4Y2W603_ARAVE</name>
<keyword evidence="2" id="KW-1185">Reference proteome</keyword>
<comment type="caution">
    <text evidence="1">The sequence shown here is derived from an EMBL/GenBank/DDBJ whole genome shotgun (WGS) entry which is preliminary data.</text>
</comment>
<dbReference type="EMBL" id="BGPR01055404">
    <property type="protein sequence ID" value="GBO31994.1"/>
    <property type="molecule type" value="Genomic_DNA"/>
</dbReference>
<sequence length="99" mass="10863">MTLDYFNKPSLVIFTSRFEATRGLFYNGPCHFEPWSDDEDSASTGTRLFKRRTTPAGGRFAPTYDFAGGGLICAVGSGLEPEALRSEAETLPLSHHGFL</sequence>
<dbReference type="AlphaFoldDB" id="A0A4Y2W603"/>
<organism evidence="1 2">
    <name type="scientific">Araneus ventricosus</name>
    <name type="common">Orbweaver spider</name>
    <name type="synonym">Epeira ventricosa</name>
    <dbReference type="NCBI Taxonomy" id="182803"/>
    <lineage>
        <taxon>Eukaryota</taxon>
        <taxon>Metazoa</taxon>
        <taxon>Ecdysozoa</taxon>
        <taxon>Arthropoda</taxon>
        <taxon>Chelicerata</taxon>
        <taxon>Arachnida</taxon>
        <taxon>Araneae</taxon>
        <taxon>Araneomorphae</taxon>
        <taxon>Entelegynae</taxon>
        <taxon>Araneoidea</taxon>
        <taxon>Araneidae</taxon>
        <taxon>Araneus</taxon>
    </lineage>
</organism>